<dbReference type="Pfam" id="PF00149">
    <property type="entry name" value="Metallophos"/>
    <property type="match status" value="1"/>
</dbReference>
<dbReference type="InterPro" id="IPR029052">
    <property type="entry name" value="Metallo-depent_PP-like"/>
</dbReference>
<dbReference type="SUPFAM" id="SSF56300">
    <property type="entry name" value="Metallo-dependent phosphatases"/>
    <property type="match status" value="1"/>
</dbReference>
<evidence type="ECO:0000313" key="7">
    <source>
        <dbReference type="EMBL" id="PWA12030.1"/>
    </source>
</evidence>
<evidence type="ECO:0000256" key="5">
    <source>
        <dbReference type="SAM" id="Phobius"/>
    </source>
</evidence>
<dbReference type="InterPro" id="IPR004843">
    <property type="entry name" value="Calcineurin-like_PHP"/>
</dbReference>
<feature type="transmembrane region" description="Helical" evidence="5">
    <location>
        <begin position="12"/>
        <end position="31"/>
    </location>
</feature>
<keyword evidence="3" id="KW-0378">Hydrolase</keyword>
<evidence type="ECO:0000259" key="6">
    <source>
        <dbReference type="Pfam" id="PF00149"/>
    </source>
</evidence>
<dbReference type="InterPro" id="IPR051158">
    <property type="entry name" value="Metallophosphoesterase_sf"/>
</dbReference>
<dbReference type="Gene3D" id="3.60.21.10">
    <property type="match status" value="1"/>
</dbReference>
<dbReference type="CDD" id="cd07385">
    <property type="entry name" value="MPP_YkuE_C"/>
    <property type="match status" value="1"/>
</dbReference>
<evidence type="ECO:0000313" key="8">
    <source>
        <dbReference type="Proteomes" id="UP000245998"/>
    </source>
</evidence>
<evidence type="ECO:0000256" key="4">
    <source>
        <dbReference type="ARBA" id="ARBA00061089"/>
    </source>
</evidence>
<dbReference type="AlphaFoldDB" id="A0A2U1K3B7"/>
<dbReference type="GO" id="GO:0046872">
    <property type="term" value="F:metal ion binding"/>
    <property type="evidence" value="ECO:0007669"/>
    <property type="project" value="UniProtKB-KW"/>
</dbReference>
<keyword evidence="5" id="KW-1133">Transmembrane helix</keyword>
<keyword evidence="5" id="KW-0472">Membrane</keyword>
<keyword evidence="8" id="KW-1185">Reference proteome</keyword>
<comment type="similarity">
    <text evidence="4">Belongs to the metallophosphoesterase superfamily.</text>
</comment>
<proteinExistence type="inferred from homology"/>
<dbReference type="FunFam" id="3.60.21.10:FF:000028">
    <property type="entry name" value="Putative metallophosphoesterase"/>
    <property type="match status" value="1"/>
</dbReference>
<organism evidence="7 8">
    <name type="scientific">Pueribacillus theae</name>
    <dbReference type="NCBI Taxonomy" id="2171751"/>
    <lineage>
        <taxon>Bacteria</taxon>
        <taxon>Bacillati</taxon>
        <taxon>Bacillota</taxon>
        <taxon>Bacilli</taxon>
        <taxon>Bacillales</taxon>
        <taxon>Bacillaceae</taxon>
        <taxon>Pueribacillus</taxon>
    </lineage>
</organism>
<protein>
    <submittedName>
        <fullName evidence="7">Metallophosphoesterase</fullName>
    </submittedName>
</protein>
<dbReference type="PANTHER" id="PTHR31302">
    <property type="entry name" value="TRANSMEMBRANE PROTEIN WITH METALLOPHOSPHOESTERASE DOMAIN-RELATED"/>
    <property type="match status" value="1"/>
</dbReference>
<evidence type="ECO:0000256" key="2">
    <source>
        <dbReference type="ARBA" id="ARBA00022723"/>
    </source>
</evidence>
<dbReference type="GO" id="GO:0008758">
    <property type="term" value="F:UDP-2,3-diacylglucosamine hydrolase activity"/>
    <property type="evidence" value="ECO:0007669"/>
    <property type="project" value="TreeGrafter"/>
</dbReference>
<dbReference type="Proteomes" id="UP000245998">
    <property type="component" value="Unassembled WGS sequence"/>
</dbReference>
<dbReference type="GO" id="GO:0016020">
    <property type="term" value="C:membrane"/>
    <property type="evidence" value="ECO:0007669"/>
    <property type="project" value="GOC"/>
</dbReference>
<keyword evidence="2" id="KW-0479">Metal-binding</keyword>
<comment type="cofactor">
    <cofactor evidence="1">
        <name>a divalent metal cation</name>
        <dbReference type="ChEBI" id="CHEBI:60240"/>
    </cofactor>
</comment>
<feature type="domain" description="Calcineurin-like phosphoesterase" evidence="6">
    <location>
        <begin position="59"/>
        <end position="224"/>
    </location>
</feature>
<dbReference type="GO" id="GO:0009245">
    <property type="term" value="P:lipid A biosynthetic process"/>
    <property type="evidence" value="ECO:0007669"/>
    <property type="project" value="TreeGrafter"/>
</dbReference>
<evidence type="ECO:0000256" key="3">
    <source>
        <dbReference type="ARBA" id="ARBA00022801"/>
    </source>
</evidence>
<sequence>MKGENQTITKCSFFKKFFIGGVALSSSLYFYSRFIEPRRLTVQEIPIISGKIPLAFNHFKIVQFSDTHLCSFYEIGRLEELASQINQLKPDIVVFTGDLIDNPFTYRKADEIPSILKNIRAPFGKYAIYGNHDHGGNGTFLYRILMEHSGFRLLINNTVKIKKENEHIGIAGIDDVVFNRHHLEQALGHLSPRHFNILLAHEPDIAELASRYPVDLQISGHSHGGQIKLPFFGAVVTPKFGRKYVEGLYKVGNSDMVVYVNRGIGMTRMPLRFLSSPELTVFTLKSE</sequence>
<dbReference type="OrthoDB" id="9780884at2"/>
<accession>A0A2U1K3B7</accession>
<keyword evidence="5" id="KW-0812">Transmembrane</keyword>
<dbReference type="PANTHER" id="PTHR31302:SF25">
    <property type="entry name" value="PHOSPHOESTERASE"/>
    <property type="match status" value="1"/>
</dbReference>
<evidence type="ECO:0000256" key="1">
    <source>
        <dbReference type="ARBA" id="ARBA00001968"/>
    </source>
</evidence>
<gene>
    <name evidence="7" type="ORF">DCC39_08080</name>
</gene>
<name>A0A2U1K3B7_9BACI</name>
<reference evidence="7 8" key="1">
    <citation type="submission" date="2018-04" db="EMBL/GenBank/DDBJ databases">
        <title>Camelliibacillus theae gen. nov., sp. nov., isolated from Pu'er tea.</title>
        <authorList>
            <person name="Niu L."/>
        </authorList>
    </citation>
    <scope>NUCLEOTIDE SEQUENCE [LARGE SCALE GENOMIC DNA]</scope>
    <source>
        <strain evidence="7 8">T8</strain>
    </source>
</reference>
<dbReference type="EMBL" id="QCZG01000013">
    <property type="protein sequence ID" value="PWA12030.1"/>
    <property type="molecule type" value="Genomic_DNA"/>
</dbReference>
<comment type="caution">
    <text evidence="7">The sequence shown here is derived from an EMBL/GenBank/DDBJ whole genome shotgun (WGS) entry which is preliminary data.</text>
</comment>